<proteinExistence type="predicted"/>
<dbReference type="Proteomes" id="UP000237105">
    <property type="component" value="Unassembled WGS sequence"/>
</dbReference>
<name>A0A2P5DRI4_PARAD</name>
<sequence>MNLSLLRNLIELKVIEFTSSHTDVTPSTTHVLNSSDQAQDSGKNVLQGVTALDAEFMKAIYMALVMAIDHG</sequence>
<keyword evidence="2" id="KW-1185">Reference proteome</keyword>
<evidence type="ECO:0000313" key="1">
    <source>
        <dbReference type="EMBL" id="PON75903.1"/>
    </source>
</evidence>
<organism evidence="1 2">
    <name type="scientific">Parasponia andersonii</name>
    <name type="common">Sponia andersonii</name>
    <dbReference type="NCBI Taxonomy" id="3476"/>
    <lineage>
        <taxon>Eukaryota</taxon>
        <taxon>Viridiplantae</taxon>
        <taxon>Streptophyta</taxon>
        <taxon>Embryophyta</taxon>
        <taxon>Tracheophyta</taxon>
        <taxon>Spermatophyta</taxon>
        <taxon>Magnoliopsida</taxon>
        <taxon>eudicotyledons</taxon>
        <taxon>Gunneridae</taxon>
        <taxon>Pentapetalae</taxon>
        <taxon>rosids</taxon>
        <taxon>fabids</taxon>
        <taxon>Rosales</taxon>
        <taxon>Cannabaceae</taxon>
        <taxon>Parasponia</taxon>
    </lineage>
</organism>
<dbReference type="AlphaFoldDB" id="A0A2P5DRI4"/>
<protein>
    <submittedName>
        <fullName evidence="1">Uncharacterized protein</fullName>
    </submittedName>
</protein>
<dbReference type="EMBL" id="JXTB01000021">
    <property type="protein sequence ID" value="PON75903.1"/>
    <property type="molecule type" value="Genomic_DNA"/>
</dbReference>
<evidence type="ECO:0000313" key="2">
    <source>
        <dbReference type="Proteomes" id="UP000237105"/>
    </source>
</evidence>
<gene>
    <name evidence="1" type="ORF">PanWU01x14_038540</name>
</gene>
<reference evidence="2" key="1">
    <citation type="submission" date="2016-06" db="EMBL/GenBank/DDBJ databases">
        <title>Parallel loss of symbiosis genes in relatives of nitrogen-fixing non-legume Parasponia.</title>
        <authorList>
            <person name="Van Velzen R."/>
            <person name="Holmer R."/>
            <person name="Bu F."/>
            <person name="Rutten L."/>
            <person name="Van Zeijl A."/>
            <person name="Liu W."/>
            <person name="Santuari L."/>
            <person name="Cao Q."/>
            <person name="Sharma T."/>
            <person name="Shen D."/>
            <person name="Roswanjaya Y."/>
            <person name="Wardhani T."/>
            <person name="Kalhor M.S."/>
            <person name="Jansen J."/>
            <person name="Van den Hoogen J."/>
            <person name="Gungor B."/>
            <person name="Hartog M."/>
            <person name="Hontelez J."/>
            <person name="Verver J."/>
            <person name="Yang W.-C."/>
            <person name="Schijlen E."/>
            <person name="Repin R."/>
            <person name="Schilthuizen M."/>
            <person name="Schranz E."/>
            <person name="Heidstra R."/>
            <person name="Miyata K."/>
            <person name="Fedorova E."/>
            <person name="Kohlen W."/>
            <person name="Bisseling T."/>
            <person name="Smit S."/>
            <person name="Geurts R."/>
        </authorList>
    </citation>
    <scope>NUCLEOTIDE SEQUENCE [LARGE SCALE GENOMIC DNA]</scope>
    <source>
        <strain evidence="2">cv. WU1-14</strain>
    </source>
</reference>
<comment type="caution">
    <text evidence="1">The sequence shown here is derived from an EMBL/GenBank/DDBJ whole genome shotgun (WGS) entry which is preliminary data.</text>
</comment>
<accession>A0A2P5DRI4</accession>